<dbReference type="SUPFAM" id="SSF52047">
    <property type="entry name" value="RNI-like"/>
    <property type="match status" value="1"/>
</dbReference>
<sequence>MRLPFRRKDKKKSEQQIPREFLPDGALTSPAFPPTYRSAALVAQLPNNILERVFAFVCPHATDESYETCEGSAYDEGCMLCDLRDLSHCAKVSRVWRRAAVKVLYHSVRIDPVHYCKLEAWLAEQRKKTSRFDRNGIPEDPAQARLRLLRRTVRDDPTRLGKLVQYLKIPYMLRESAYVELAQTLAVLPNLHYVDLPEGMFSDEHSLSTLRLEVQARCPNLRKMTYLRGSERSFAQLAGGQIWRNLEVLDLNGLNIDPMTMRNVLGSLANLRALKVAETESISDEVLSYDENLPSLPPLEELVLKDTPRVTTAGVCQYLAWQETQQALKVLTLKDTGVHPLTVNNILMTAPALKVFAYQSSISEPFPAGGAAPLGSSSLETLRYEISGTTTAGPYAGMEEGYHAYLASSVLGGGFPKLRRLYVHDDTFPERLQGLPPPNAAFAGGQVRRGSNSSMTRPSINISQQQPLSNANHMATNNINHLSPFAPPPRRPISKVPPTDRFSSNNPFASRIISPPPTNTLEVFTKGDEMGKWNFARLDSFHSTRVGGLGAGGQGGENGGTTLRRPVSSYGLAADVAGQGWDPREARRSVMVGSGTGTFLAVSGKENMSSGGGLNVPGGGFGVSAASDAWRPRSSAGERGSRDLWR</sequence>
<proteinExistence type="predicted"/>
<dbReference type="Gene3D" id="1.20.1280.50">
    <property type="match status" value="1"/>
</dbReference>
<gene>
    <name evidence="2" type="ORF">NLU13_9317</name>
</gene>
<protein>
    <recommendedName>
        <fullName evidence="4">F-box domain-containing protein</fullName>
    </recommendedName>
</protein>
<comment type="caution">
    <text evidence="2">The sequence shown here is derived from an EMBL/GenBank/DDBJ whole genome shotgun (WGS) entry which is preliminary data.</text>
</comment>
<dbReference type="EMBL" id="JAPDFR010000009">
    <property type="protein sequence ID" value="KAK0383405.1"/>
    <property type="molecule type" value="Genomic_DNA"/>
</dbReference>
<accession>A0AA39L490</accession>
<keyword evidence="3" id="KW-1185">Reference proteome</keyword>
<evidence type="ECO:0000313" key="2">
    <source>
        <dbReference type="EMBL" id="KAK0383405.1"/>
    </source>
</evidence>
<evidence type="ECO:0000313" key="3">
    <source>
        <dbReference type="Proteomes" id="UP001175261"/>
    </source>
</evidence>
<dbReference type="AlphaFoldDB" id="A0AA39L490"/>
<feature type="region of interest" description="Disordered" evidence="1">
    <location>
        <begin position="621"/>
        <end position="646"/>
    </location>
</feature>
<dbReference type="InterPro" id="IPR032675">
    <property type="entry name" value="LRR_dom_sf"/>
</dbReference>
<organism evidence="2 3">
    <name type="scientific">Sarocladium strictum</name>
    <name type="common">Black bundle disease fungus</name>
    <name type="synonym">Acremonium strictum</name>
    <dbReference type="NCBI Taxonomy" id="5046"/>
    <lineage>
        <taxon>Eukaryota</taxon>
        <taxon>Fungi</taxon>
        <taxon>Dikarya</taxon>
        <taxon>Ascomycota</taxon>
        <taxon>Pezizomycotina</taxon>
        <taxon>Sordariomycetes</taxon>
        <taxon>Hypocreomycetidae</taxon>
        <taxon>Hypocreales</taxon>
        <taxon>Sarocladiaceae</taxon>
        <taxon>Sarocladium</taxon>
    </lineage>
</organism>
<dbReference type="Proteomes" id="UP001175261">
    <property type="component" value="Unassembled WGS sequence"/>
</dbReference>
<name>A0AA39L490_SARSR</name>
<evidence type="ECO:0000256" key="1">
    <source>
        <dbReference type="SAM" id="MobiDB-lite"/>
    </source>
</evidence>
<evidence type="ECO:0008006" key="4">
    <source>
        <dbReference type="Google" id="ProtNLM"/>
    </source>
</evidence>
<dbReference type="Gene3D" id="3.80.10.10">
    <property type="entry name" value="Ribonuclease Inhibitor"/>
    <property type="match status" value="1"/>
</dbReference>
<reference evidence="2" key="1">
    <citation type="submission" date="2022-10" db="EMBL/GenBank/DDBJ databases">
        <title>Determination and structural analysis of whole genome sequence of Sarocladium strictum F4-1.</title>
        <authorList>
            <person name="Hu L."/>
            <person name="Jiang Y."/>
        </authorList>
    </citation>
    <scope>NUCLEOTIDE SEQUENCE</scope>
    <source>
        <strain evidence="2">F4-1</strain>
    </source>
</reference>